<sequence>MNSDTTAHGQSLLIGVGGEDIPTVLTSQPLPESNDRNQNRLAVQEVNRTKDYNGDVVCTIKNLEDIDTGVVLELKFGPRSKPASLRKLHMNWGVLARQLEPKNLGSARYSLGFYSRPKRLMGEHLCRAVQEHFQDARKRTDPELLSQDVQKVIRDLLKPLRPPKPKNMKNAGCSNINGAEAGKKTITAEQATEEIENVAVGTRKGKGKGMAMAKRKPLLKMLSPIVRTMKTSMRNLMGLLSRLYKHLV</sequence>
<comment type="caution">
    <text evidence="1">The sequence shown here is derived from an EMBL/GenBank/DDBJ whole genome shotgun (WGS) entry which is preliminary data.</text>
</comment>
<reference evidence="2" key="1">
    <citation type="journal article" date="2020" name="Stud. Mycol.">
        <title>101 Dothideomycetes genomes: A test case for predicting lifestyles and emergence of pathogens.</title>
        <authorList>
            <person name="Haridas S."/>
            <person name="Albert R."/>
            <person name="Binder M."/>
            <person name="Bloem J."/>
            <person name="LaButti K."/>
            <person name="Salamov A."/>
            <person name="Andreopoulos B."/>
            <person name="Baker S."/>
            <person name="Barry K."/>
            <person name="Bills G."/>
            <person name="Bluhm B."/>
            <person name="Cannon C."/>
            <person name="Castanera R."/>
            <person name="Culley D."/>
            <person name="Daum C."/>
            <person name="Ezra D."/>
            <person name="Gonzalez J."/>
            <person name="Henrissat B."/>
            <person name="Kuo A."/>
            <person name="Liang C."/>
            <person name="Lipzen A."/>
            <person name="Lutzoni F."/>
            <person name="Magnuson J."/>
            <person name="Mondo S."/>
            <person name="Nolan M."/>
            <person name="Ohm R."/>
            <person name="Pangilinan J."/>
            <person name="Park H.-J."/>
            <person name="Ramirez L."/>
            <person name="Alfaro M."/>
            <person name="Sun H."/>
            <person name="Tritt A."/>
            <person name="Yoshinaga Y."/>
            <person name="Zwiers L.-H."/>
            <person name="Turgeon B."/>
            <person name="Goodwin S."/>
            <person name="Spatafora J."/>
            <person name="Crous P."/>
            <person name="Grigoriev I."/>
        </authorList>
    </citation>
    <scope>NUCLEOTIDE SEQUENCE [LARGE SCALE GENOMIC DNA]</scope>
    <source>
        <strain evidence="2">CBS 304.66</strain>
    </source>
</reference>
<evidence type="ECO:0000313" key="1">
    <source>
        <dbReference type="EMBL" id="KAF2261948.1"/>
    </source>
</evidence>
<keyword evidence="2" id="KW-1185">Reference proteome</keyword>
<dbReference type="Proteomes" id="UP000800093">
    <property type="component" value="Unassembled WGS sequence"/>
</dbReference>
<organism evidence="1 2">
    <name type="scientific">Lojkania enalia</name>
    <dbReference type="NCBI Taxonomy" id="147567"/>
    <lineage>
        <taxon>Eukaryota</taxon>
        <taxon>Fungi</taxon>
        <taxon>Dikarya</taxon>
        <taxon>Ascomycota</taxon>
        <taxon>Pezizomycotina</taxon>
        <taxon>Dothideomycetes</taxon>
        <taxon>Pleosporomycetidae</taxon>
        <taxon>Pleosporales</taxon>
        <taxon>Pleosporales incertae sedis</taxon>
        <taxon>Lojkania</taxon>
    </lineage>
</organism>
<proteinExistence type="predicted"/>
<gene>
    <name evidence="1" type="ORF">CC78DRAFT_583052</name>
</gene>
<dbReference type="AlphaFoldDB" id="A0A9P4K6M6"/>
<accession>A0A9P4K6M6</accession>
<name>A0A9P4K6M6_9PLEO</name>
<evidence type="ECO:0000313" key="2">
    <source>
        <dbReference type="Proteomes" id="UP000800093"/>
    </source>
</evidence>
<protein>
    <submittedName>
        <fullName evidence="1">Uncharacterized protein</fullName>
    </submittedName>
</protein>
<dbReference type="EMBL" id="ML986646">
    <property type="protein sequence ID" value="KAF2261948.1"/>
    <property type="molecule type" value="Genomic_DNA"/>
</dbReference>